<sequence length="70" mass="7868">MSLHEPKIPSANLAVSLNTKYESQGKLLGYSPMERFFRSLKPNGFQLLVTGILLKQSRRLVITFMAITAD</sequence>
<name>A0A126Q1U9_ALTMA</name>
<reference evidence="1 2" key="1">
    <citation type="submission" date="2015-12" db="EMBL/GenBank/DDBJ databases">
        <authorList>
            <person name="Shamseldin A."/>
            <person name="Moawad H."/>
            <person name="Abd El-Rahim W.M."/>
            <person name="Sadowsky M.J."/>
        </authorList>
    </citation>
    <scope>NUCLEOTIDE SEQUENCE [LARGE SCALE GENOMIC DNA]</scope>
    <source>
        <strain evidence="1 2">D7</strain>
    </source>
</reference>
<evidence type="ECO:0000313" key="2">
    <source>
        <dbReference type="Proteomes" id="UP000063991"/>
    </source>
</evidence>
<dbReference type="EMBL" id="CP014323">
    <property type="protein sequence ID" value="AMJ99244.1"/>
    <property type="molecule type" value="Genomic_DNA"/>
</dbReference>
<evidence type="ECO:0000313" key="1">
    <source>
        <dbReference type="EMBL" id="AMJ99244.1"/>
    </source>
</evidence>
<dbReference type="Proteomes" id="UP000063991">
    <property type="component" value="Chromosome"/>
</dbReference>
<organism evidence="1 2">
    <name type="scientific">Alteromonas macleodii</name>
    <name type="common">Pseudoalteromonas macleodii</name>
    <dbReference type="NCBI Taxonomy" id="28108"/>
    <lineage>
        <taxon>Bacteria</taxon>
        <taxon>Pseudomonadati</taxon>
        <taxon>Pseudomonadota</taxon>
        <taxon>Gammaproteobacteria</taxon>
        <taxon>Alteromonadales</taxon>
        <taxon>Alteromonadaceae</taxon>
        <taxon>Alteromonas/Salinimonas group</taxon>
        <taxon>Alteromonas</taxon>
    </lineage>
</organism>
<dbReference type="AlphaFoldDB" id="A0A126Q1U9"/>
<accession>A0A126Q1U9</accession>
<proteinExistence type="predicted"/>
<gene>
    <name evidence="1" type="ORF">AVL55_14400</name>
</gene>
<protein>
    <submittedName>
        <fullName evidence="1">Uncharacterized protein</fullName>
    </submittedName>
</protein>